<dbReference type="SUPFAM" id="SSF55781">
    <property type="entry name" value="GAF domain-like"/>
    <property type="match status" value="1"/>
</dbReference>
<feature type="domain" description="GAF" evidence="1">
    <location>
        <begin position="26"/>
        <end position="145"/>
    </location>
</feature>
<dbReference type="InterPro" id="IPR029016">
    <property type="entry name" value="GAF-like_dom_sf"/>
</dbReference>
<gene>
    <name evidence="2" type="ORF">HNR65_003276</name>
</gene>
<evidence type="ECO:0000313" key="2">
    <source>
        <dbReference type="EMBL" id="MBA2882920.1"/>
    </source>
</evidence>
<dbReference type="Gene3D" id="3.30.450.40">
    <property type="match status" value="1"/>
</dbReference>
<protein>
    <submittedName>
        <fullName evidence="2">Signal transduction protein with GAF and PtsI domain</fullName>
    </submittedName>
</protein>
<name>A0A7W0HM24_9BACT</name>
<dbReference type="Pfam" id="PF01590">
    <property type="entry name" value="GAF"/>
    <property type="match status" value="1"/>
</dbReference>
<dbReference type="EMBL" id="JACDUS010000014">
    <property type="protein sequence ID" value="MBA2882920.1"/>
    <property type="molecule type" value="Genomic_DNA"/>
</dbReference>
<evidence type="ECO:0000259" key="1">
    <source>
        <dbReference type="SMART" id="SM00065"/>
    </source>
</evidence>
<sequence length="145" mass="16245">MKILLRKNQELASILEVSRVLTSSFDLEQNLYAAMEILASKLEMQRGCVFLLDPVNAEIRIVAAYGLSRAEIRRGKYRIGEGIVGKVIESGQPMFVPNIGDAPGFLNKTHSRPRKNGISFLCIPVAIEKETFGVLTVDRIYAHRR</sequence>
<keyword evidence="3" id="KW-1185">Reference proteome</keyword>
<proteinExistence type="predicted"/>
<dbReference type="RefSeq" id="WP_181552539.1">
    <property type="nucleotide sequence ID" value="NZ_JACDUS010000014.1"/>
</dbReference>
<comment type="caution">
    <text evidence="2">The sequence shown here is derived from an EMBL/GenBank/DDBJ whole genome shotgun (WGS) entry which is preliminary data.</text>
</comment>
<reference evidence="2 3" key="1">
    <citation type="submission" date="2020-07" db="EMBL/GenBank/DDBJ databases">
        <title>Genomic Encyclopedia of Type Strains, Phase IV (KMG-IV): sequencing the most valuable type-strain genomes for metagenomic binning, comparative biology and taxonomic classification.</title>
        <authorList>
            <person name="Goeker M."/>
        </authorList>
    </citation>
    <scope>NUCLEOTIDE SEQUENCE [LARGE SCALE GENOMIC DNA]</scope>
    <source>
        <strain evidence="2 3">DSM 17721</strain>
    </source>
</reference>
<organism evidence="2 3">
    <name type="scientific">Desulfosalsimonas propionicica</name>
    <dbReference type="NCBI Taxonomy" id="332175"/>
    <lineage>
        <taxon>Bacteria</taxon>
        <taxon>Pseudomonadati</taxon>
        <taxon>Thermodesulfobacteriota</taxon>
        <taxon>Desulfobacteria</taxon>
        <taxon>Desulfobacterales</taxon>
        <taxon>Desulfosalsimonadaceae</taxon>
        <taxon>Desulfosalsimonas</taxon>
    </lineage>
</organism>
<dbReference type="AlphaFoldDB" id="A0A7W0HM24"/>
<dbReference type="SMART" id="SM00065">
    <property type="entry name" value="GAF"/>
    <property type="match status" value="1"/>
</dbReference>
<dbReference type="InterPro" id="IPR003018">
    <property type="entry name" value="GAF"/>
</dbReference>
<evidence type="ECO:0000313" key="3">
    <source>
        <dbReference type="Proteomes" id="UP000525298"/>
    </source>
</evidence>
<accession>A0A7W0HM24</accession>
<dbReference type="Proteomes" id="UP000525298">
    <property type="component" value="Unassembled WGS sequence"/>
</dbReference>